<dbReference type="GO" id="GO:0045087">
    <property type="term" value="P:innate immune response"/>
    <property type="evidence" value="ECO:0007669"/>
    <property type="project" value="UniProtKB-ARBA"/>
</dbReference>
<keyword evidence="6 8" id="KW-0694">RNA-binding</keyword>
<dbReference type="Proteomes" id="UP000002051">
    <property type="component" value="Chromosome 3"/>
</dbReference>
<keyword evidence="3" id="KW-0934">Plastid</keyword>
<evidence type="ECO:0000313" key="11">
    <source>
        <dbReference type="EMBL" id="RHN68692.1"/>
    </source>
</evidence>
<gene>
    <name evidence="12" type="primary">25489530</name>
    <name evidence="10" type="ordered locus">MTR_3g075500</name>
    <name evidence="11" type="ORF">MtrunA17_Chr3g0116631</name>
</gene>
<keyword evidence="4" id="KW-0507">mRNA processing</keyword>
<dbReference type="PANTHER" id="PTHR48025">
    <property type="entry name" value="OS02G0815200 PROTEIN"/>
    <property type="match status" value="1"/>
</dbReference>
<dbReference type="InterPro" id="IPR050502">
    <property type="entry name" value="Euk_RNA-bind_prot"/>
</dbReference>
<reference evidence="12" key="3">
    <citation type="submission" date="2015-04" db="UniProtKB">
        <authorList>
            <consortium name="EnsemblPlants"/>
        </authorList>
    </citation>
    <scope>IDENTIFICATION</scope>
    <source>
        <strain evidence="12">cv. Jemalong A17</strain>
    </source>
</reference>
<evidence type="ECO:0000256" key="6">
    <source>
        <dbReference type="ARBA" id="ARBA00022884"/>
    </source>
</evidence>
<reference evidence="14" key="4">
    <citation type="journal article" date="2018" name="Nat. Plants">
        <title>Whole-genome landscape of Medicago truncatula symbiotic genes.</title>
        <authorList>
            <person name="Pecrix Y."/>
            <person name="Staton S.E."/>
            <person name="Sallet E."/>
            <person name="Lelandais-Briere C."/>
            <person name="Moreau S."/>
            <person name="Carrere S."/>
            <person name="Blein T."/>
            <person name="Jardinaud M.F."/>
            <person name="Latrasse D."/>
            <person name="Zouine M."/>
            <person name="Zahm M."/>
            <person name="Kreplak J."/>
            <person name="Mayjonade B."/>
            <person name="Satge C."/>
            <person name="Perez M."/>
            <person name="Cauet S."/>
            <person name="Marande W."/>
            <person name="Chantry-Darmon C."/>
            <person name="Lopez-Roques C."/>
            <person name="Bouchez O."/>
            <person name="Berard A."/>
            <person name="Debelle F."/>
            <person name="Munos S."/>
            <person name="Bendahmane A."/>
            <person name="Berges H."/>
            <person name="Niebel A."/>
            <person name="Buitink J."/>
            <person name="Frugier F."/>
            <person name="Benhamed M."/>
            <person name="Crespi M."/>
            <person name="Gouzy J."/>
            <person name="Gamas P."/>
        </authorList>
    </citation>
    <scope>NUCLEOTIDE SEQUENCE [LARGE SCALE GENOMIC DNA]</scope>
    <source>
        <strain evidence="14">cv. Jemalong A17</strain>
    </source>
</reference>
<dbReference type="Gramene" id="rna17076">
    <property type="protein sequence ID" value="RHN68692.1"/>
    <property type="gene ID" value="gene17076"/>
</dbReference>
<dbReference type="OrthoDB" id="439808at2759"/>
<dbReference type="KEGG" id="mtr:25489530"/>
<evidence type="ECO:0000256" key="2">
    <source>
        <dbReference type="ARBA" id="ARBA00022528"/>
    </source>
</evidence>
<comment type="subcellular location">
    <subcellularLocation>
        <location evidence="1">Plastid</location>
        <location evidence="1">Chloroplast</location>
    </subcellularLocation>
</comment>
<evidence type="ECO:0000313" key="10">
    <source>
        <dbReference type="EMBL" id="KEH35015.1"/>
    </source>
</evidence>
<reference evidence="10 13" key="1">
    <citation type="journal article" date="2011" name="Nature">
        <title>The Medicago genome provides insight into the evolution of rhizobial symbioses.</title>
        <authorList>
            <person name="Young N.D."/>
            <person name="Debelle F."/>
            <person name="Oldroyd G.E."/>
            <person name="Geurts R."/>
            <person name="Cannon S.B."/>
            <person name="Udvardi M.K."/>
            <person name="Benedito V.A."/>
            <person name="Mayer K.F."/>
            <person name="Gouzy J."/>
            <person name="Schoof H."/>
            <person name="Van de Peer Y."/>
            <person name="Proost S."/>
            <person name="Cook D.R."/>
            <person name="Meyers B.C."/>
            <person name="Spannagl M."/>
            <person name="Cheung F."/>
            <person name="De Mita S."/>
            <person name="Krishnakumar V."/>
            <person name="Gundlach H."/>
            <person name="Zhou S."/>
            <person name="Mudge J."/>
            <person name="Bharti A.K."/>
            <person name="Murray J.D."/>
            <person name="Naoumkina M.A."/>
            <person name="Rosen B."/>
            <person name="Silverstein K.A."/>
            <person name="Tang H."/>
            <person name="Rombauts S."/>
            <person name="Zhao P.X."/>
            <person name="Zhou P."/>
            <person name="Barbe V."/>
            <person name="Bardou P."/>
            <person name="Bechner M."/>
            <person name="Bellec A."/>
            <person name="Berger A."/>
            <person name="Berges H."/>
            <person name="Bidwell S."/>
            <person name="Bisseling T."/>
            <person name="Choisne N."/>
            <person name="Couloux A."/>
            <person name="Denny R."/>
            <person name="Deshpande S."/>
            <person name="Dai X."/>
            <person name="Doyle J.J."/>
            <person name="Dudez A.M."/>
            <person name="Farmer A.D."/>
            <person name="Fouteau S."/>
            <person name="Franken C."/>
            <person name="Gibelin C."/>
            <person name="Gish J."/>
            <person name="Goldstein S."/>
            <person name="Gonzalez A.J."/>
            <person name="Green P.J."/>
            <person name="Hallab A."/>
            <person name="Hartog M."/>
            <person name="Hua A."/>
            <person name="Humphray S.J."/>
            <person name="Jeong D.H."/>
            <person name="Jing Y."/>
            <person name="Jocker A."/>
            <person name="Kenton S.M."/>
            <person name="Kim D.J."/>
            <person name="Klee K."/>
            <person name="Lai H."/>
            <person name="Lang C."/>
            <person name="Lin S."/>
            <person name="Macmil S.L."/>
            <person name="Magdelenat G."/>
            <person name="Matthews L."/>
            <person name="McCorrison J."/>
            <person name="Monaghan E.L."/>
            <person name="Mun J.H."/>
            <person name="Najar F.Z."/>
            <person name="Nicholson C."/>
            <person name="Noirot C."/>
            <person name="O'Bleness M."/>
            <person name="Paule C.R."/>
            <person name="Poulain J."/>
            <person name="Prion F."/>
            <person name="Qin B."/>
            <person name="Qu C."/>
            <person name="Retzel E.F."/>
            <person name="Riddle C."/>
            <person name="Sallet E."/>
            <person name="Samain S."/>
            <person name="Samson N."/>
            <person name="Sanders I."/>
            <person name="Saurat O."/>
            <person name="Scarpelli C."/>
            <person name="Schiex T."/>
            <person name="Segurens B."/>
            <person name="Severin A.J."/>
            <person name="Sherrier D.J."/>
            <person name="Shi R."/>
            <person name="Sims S."/>
            <person name="Singer S.R."/>
            <person name="Sinharoy S."/>
            <person name="Sterck L."/>
            <person name="Viollet A."/>
            <person name="Wang B.B."/>
            <person name="Wang K."/>
            <person name="Wang M."/>
            <person name="Wang X."/>
            <person name="Warfsmann J."/>
            <person name="Weissenbach J."/>
            <person name="White D.D."/>
            <person name="White J.D."/>
            <person name="Wiley G.B."/>
            <person name="Wincker P."/>
            <person name="Xing Y."/>
            <person name="Yang L."/>
            <person name="Yao Z."/>
            <person name="Ying F."/>
            <person name="Zhai J."/>
            <person name="Zhou L."/>
            <person name="Zuber A."/>
            <person name="Denarie J."/>
            <person name="Dixon R.A."/>
            <person name="May G.D."/>
            <person name="Schwartz D.C."/>
            <person name="Rogers J."/>
            <person name="Quetier F."/>
            <person name="Town C.D."/>
            <person name="Roe B.A."/>
        </authorList>
    </citation>
    <scope>NUCLEOTIDE SEQUENCE [LARGE SCALE GENOMIC DNA]</scope>
    <source>
        <strain evidence="10">A17</strain>
        <strain evidence="12 13">cv. Jemalong A17</strain>
    </source>
</reference>
<evidence type="ECO:0000259" key="9">
    <source>
        <dbReference type="PROSITE" id="PS50102"/>
    </source>
</evidence>
<evidence type="ECO:0000256" key="7">
    <source>
        <dbReference type="ARBA" id="ARBA00023274"/>
    </source>
</evidence>
<keyword evidence="7 10" id="KW-0687">Ribonucleoprotein</keyword>
<dbReference type="GO" id="GO:0009451">
    <property type="term" value="P:RNA modification"/>
    <property type="evidence" value="ECO:0007669"/>
    <property type="project" value="UniProtKB-ARBA"/>
</dbReference>
<dbReference type="EMBL" id="PSQE01000003">
    <property type="protein sequence ID" value="RHN68692.1"/>
    <property type="molecule type" value="Genomic_DNA"/>
</dbReference>
<dbReference type="PANTHER" id="PTHR48025:SF3">
    <property type="entry name" value="31 KDA RIBONUCLEOPROTEIN, CHLOROPLASTIC-RELATED"/>
    <property type="match status" value="1"/>
</dbReference>
<dbReference type="ExpressionAtlas" id="A0A072VA05">
    <property type="expression patterns" value="differential"/>
</dbReference>
<dbReference type="FunFam" id="3.30.70.330:FF:000268">
    <property type="entry name" value="31 kDa ribonucleoprotein, chloroplastic"/>
    <property type="match status" value="1"/>
</dbReference>
<organism evidence="10 13">
    <name type="scientific">Medicago truncatula</name>
    <name type="common">Barrel medic</name>
    <name type="synonym">Medicago tribuloides</name>
    <dbReference type="NCBI Taxonomy" id="3880"/>
    <lineage>
        <taxon>Eukaryota</taxon>
        <taxon>Viridiplantae</taxon>
        <taxon>Streptophyta</taxon>
        <taxon>Embryophyta</taxon>
        <taxon>Tracheophyta</taxon>
        <taxon>Spermatophyta</taxon>
        <taxon>Magnoliopsida</taxon>
        <taxon>eudicotyledons</taxon>
        <taxon>Gunneridae</taxon>
        <taxon>Pentapetalae</taxon>
        <taxon>rosids</taxon>
        <taxon>fabids</taxon>
        <taxon>Fabales</taxon>
        <taxon>Fabaceae</taxon>
        <taxon>Papilionoideae</taxon>
        <taxon>50 kb inversion clade</taxon>
        <taxon>NPAAA clade</taxon>
        <taxon>Hologalegina</taxon>
        <taxon>IRL clade</taxon>
        <taxon>Trifolieae</taxon>
        <taxon>Medicago</taxon>
    </lineage>
</organism>
<dbReference type="HOGENOM" id="CLU_012062_15_1_1"/>
<evidence type="ECO:0000313" key="14">
    <source>
        <dbReference type="Proteomes" id="UP000265566"/>
    </source>
</evidence>
<evidence type="ECO:0000256" key="4">
    <source>
        <dbReference type="ARBA" id="ARBA00022664"/>
    </source>
</evidence>
<keyword evidence="5" id="KW-0677">Repeat</keyword>
<dbReference type="InterPro" id="IPR035979">
    <property type="entry name" value="RBD_domain_sf"/>
</dbReference>
<dbReference type="SUPFAM" id="SSF54928">
    <property type="entry name" value="RNA-binding domain, RBD"/>
    <property type="match status" value="2"/>
</dbReference>
<dbReference type="InterPro" id="IPR012677">
    <property type="entry name" value="Nucleotide-bd_a/b_plait_sf"/>
</dbReference>
<dbReference type="GO" id="GO:0008266">
    <property type="term" value="F:poly(U) RNA binding"/>
    <property type="evidence" value="ECO:0007669"/>
    <property type="project" value="UniProtKB-ARBA"/>
</dbReference>
<dbReference type="EMBL" id="CM001219">
    <property type="protein sequence ID" value="KEH35015.1"/>
    <property type="molecule type" value="Genomic_DNA"/>
</dbReference>
<accession>A0A072VA05</accession>
<protein>
    <submittedName>
        <fullName evidence="10">31 kDa ribonucleoprotein</fullName>
    </submittedName>
    <submittedName>
        <fullName evidence="11">Putative nucleotide-binding alpha-beta plait domain-containing protein</fullName>
    </submittedName>
</protein>
<reference evidence="11" key="5">
    <citation type="journal article" date="2018" name="Nat. Plants">
        <title>Whole-genome landscape of Medicago truncatula symbiotic genes.</title>
        <authorList>
            <person name="Pecrix Y."/>
            <person name="Gamas P."/>
            <person name="Carrere S."/>
        </authorList>
    </citation>
    <scope>NUCLEOTIDE SEQUENCE</scope>
    <source>
        <tissue evidence="11">Leaves</tissue>
    </source>
</reference>
<name>A0A072VA05_MEDTR</name>
<reference evidence="10 13" key="2">
    <citation type="journal article" date="2014" name="BMC Genomics">
        <title>An improved genome release (version Mt4.0) for the model legume Medicago truncatula.</title>
        <authorList>
            <person name="Tang H."/>
            <person name="Krishnakumar V."/>
            <person name="Bidwell S."/>
            <person name="Rosen B."/>
            <person name="Chan A."/>
            <person name="Zhou S."/>
            <person name="Gentzbittel L."/>
            <person name="Childs K.L."/>
            <person name="Yandell M."/>
            <person name="Gundlach H."/>
            <person name="Mayer K.F."/>
            <person name="Schwartz D.C."/>
            <person name="Town C.D."/>
        </authorList>
    </citation>
    <scope>GENOME REANNOTATION</scope>
    <source>
        <strain evidence="10">A17</strain>
        <strain evidence="12 13">cv. Jemalong A17</strain>
    </source>
</reference>
<dbReference type="InterPro" id="IPR000504">
    <property type="entry name" value="RRM_dom"/>
</dbReference>
<evidence type="ECO:0000256" key="3">
    <source>
        <dbReference type="ARBA" id="ARBA00022640"/>
    </source>
</evidence>
<dbReference type="PROSITE" id="PS50102">
    <property type="entry name" value="RRM"/>
    <property type="match status" value="2"/>
</dbReference>
<evidence type="ECO:0000256" key="8">
    <source>
        <dbReference type="PROSITE-ProRule" id="PRU00176"/>
    </source>
</evidence>
<dbReference type="EnsemblPlants" id="KEH35015">
    <property type="protein sequence ID" value="KEH35015"/>
    <property type="gene ID" value="MTR_3g075500"/>
</dbReference>
<dbReference type="Pfam" id="PF00076">
    <property type="entry name" value="RRM_1"/>
    <property type="match status" value="2"/>
</dbReference>
<dbReference type="GO" id="GO:0006397">
    <property type="term" value="P:mRNA processing"/>
    <property type="evidence" value="ECO:0007669"/>
    <property type="project" value="UniProtKB-KW"/>
</dbReference>
<dbReference type="Gene3D" id="3.30.70.330">
    <property type="match status" value="2"/>
</dbReference>
<evidence type="ECO:0000256" key="5">
    <source>
        <dbReference type="ARBA" id="ARBA00022737"/>
    </source>
</evidence>
<dbReference type="AlphaFoldDB" id="A0A072VA05"/>
<evidence type="ECO:0000313" key="12">
    <source>
        <dbReference type="EnsemblPlants" id="KEH35015"/>
    </source>
</evidence>
<evidence type="ECO:0000256" key="1">
    <source>
        <dbReference type="ARBA" id="ARBA00004229"/>
    </source>
</evidence>
<dbReference type="GO" id="GO:1901259">
    <property type="term" value="P:chloroplast rRNA processing"/>
    <property type="evidence" value="ECO:0000318"/>
    <property type="project" value="GO_Central"/>
</dbReference>
<dbReference type="GO" id="GO:0003729">
    <property type="term" value="F:mRNA binding"/>
    <property type="evidence" value="ECO:0000318"/>
    <property type="project" value="GO_Central"/>
</dbReference>
<dbReference type="InterPro" id="IPR048289">
    <property type="entry name" value="RRM2_NsCP33-like"/>
</dbReference>
<keyword evidence="2" id="KW-0150">Chloroplast</keyword>
<proteinExistence type="predicted"/>
<keyword evidence="13" id="KW-1185">Reference proteome</keyword>
<dbReference type="Proteomes" id="UP000265566">
    <property type="component" value="Chromosome 3"/>
</dbReference>
<dbReference type="STRING" id="3880.A0A072VA05"/>
<evidence type="ECO:0000313" key="13">
    <source>
        <dbReference type="Proteomes" id="UP000002051"/>
    </source>
</evidence>
<feature type="domain" description="RRM" evidence="9">
    <location>
        <begin position="206"/>
        <end position="284"/>
    </location>
</feature>
<dbReference type="CDD" id="cd21608">
    <property type="entry name" value="RRM2_NsCP33_like"/>
    <property type="match status" value="1"/>
</dbReference>
<dbReference type="GO" id="GO:1990904">
    <property type="term" value="C:ribonucleoprotein complex"/>
    <property type="evidence" value="ECO:0007669"/>
    <property type="project" value="UniProtKB-KW"/>
</dbReference>
<feature type="domain" description="RRM" evidence="9">
    <location>
        <begin position="109"/>
        <end position="187"/>
    </location>
</feature>
<dbReference type="SMART" id="SM00360">
    <property type="entry name" value="RRM"/>
    <property type="match status" value="2"/>
</dbReference>
<sequence>MSITSTTPLFKSLTMAESCLLSSQSKSKPTFFSLPSKSLNLHLSLKTNRSISISPSPLFVAQEGDTLTTSLDEEAGLSLDWEPTADAAETETGADDSAEGYFVEPPEDAKLFVGNFPFDVDSEKLAMLFGQAGTVEIAEVIYNRQTDLSRGFGFVTMSTVEEAESAVEKFNGYDYNGRSLVVNKASPKGSRPERTERAPRTFEPVLRIYVANLAWEVDNSRLEQVFSEHGKIVSARVVYDRETGRSRGFGFVTMSDETEMNDAIAALDGQSLEGRTIRVSVAEDRPRRGSF</sequence>
<dbReference type="GO" id="GO:0009507">
    <property type="term" value="C:chloroplast"/>
    <property type="evidence" value="ECO:0007669"/>
    <property type="project" value="UniProtKB-SubCell"/>
</dbReference>